<organism evidence="1 2">
    <name type="scientific">Aspergillus sclerotioniger CBS 115572</name>
    <dbReference type="NCBI Taxonomy" id="1450535"/>
    <lineage>
        <taxon>Eukaryota</taxon>
        <taxon>Fungi</taxon>
        <taxon>Dikarya</taxon>
        <taxon>Ascomycota</taxon>
        <taxon>Pezizomycotina</taxon>
        <taxon>Eurotiomycetes</taxon>
        <taxon>Eurotiomycetidae</taxon>
        <taxon>Eurotiales</taxon>
        <taxon>Aspergillaceae</taxon>
        <taxon>Aspergillus</taxon>
        <taxon>Aspergillus subgen. Circumdati</taxon>
    </lineage>
</organism>
<comment type="caution">
    <text evidence="1">The sequence shown here is derived from an EMBL/GenBank/DDBJ whole genome shotgun (WGS) entry which is preliminary data.</text>
</comment>
<proteinExistence type="predicted"/>
<protein>
    <submittedName>
        <fullName evidence="1">Uncharacterized protein</fullName>
    </submittedName>
</protein>
<name>A0A317XEB1_9EURO</name>
<dbReference type="EMBL" id="MSFK01000001">
    <property type="protein sequence ID" value="PWY96521.1"/>
    <property type="molecule type" value="Genomic_DNA"/>
</dbReference>
<evidence type="ECO:0000313" key="2">
    <source>
        <dbReference type="Proteomes" id="UP000246702"/>
    </source>
</evidence>
<dbReference type="GeneID" id="37117466"/>
<accession>A0A317XEB1</accession>
<dbReference type="AlphaFoldDB" id="A0A317XEB1"/>
<reference evidence="1 2" key="1">
    <citation type="submission" date="2016-12" db="EMBL/GenBank/DDBJ databases">
        <title>The genomes of Aspergillus section Nigri reveals drivers in fungal speciation.</title>
        <authorList>
            <consortium name="DOE Joint Genome Institute"/>
            <person name="Vesth T.C."/>
            <person name="Nybo J."/>
            <person name="Theobald S."/>
            <person name="Brandl J."/>
            <person name="Frisvad J.C."/>
            <person name="Nielsen K.F."/>
            <person name="Lyhne E.K."/>
            <person name="Kogle M.E."/>
            <person name="Kuo A."/>
            <person name="Riley R."/>
            <person name="Clum A."/>
            <person name="Nolan M."/>
            <person name="Lipzen A."/>
            <person name="Salamov A."/>
            <person name="Henrissat B."/>
            <person name="Wiebenga A."/>
            <person name="De Vries R.P."/>
            <person name="Grigoriev I.V."/>
            <person name="Mortensen U.H."/>
            <person name="Andersen M.R."/>
            <person name="Baker S.E."/>
        </authorList>
    </citation>
    <scope>NUCLEOTIDE SEQUENCE [LARGE SCALE GENOMIC DNA]</scope>
    <source>
        <strain evidence="1 2">CBS 115572</strain>
    </source>
</reference>
<gene>
    <name evidence="1" type="ORF">BO94DRAFT_580360</name>
</gene>
<sequence length="185" mass="21470">MNIPTPPPSPATPKNKTTTSIICEYQASCTLPTSPDNPKHRKVISHIFGRNKGSTKRIPHQAWIHYCRKHYQRVRYRTSDWALLQCNLVLESLERMEQWGEIRGFEVKARKREVERRLGRKVKGQCPVPRWLADELGKKSFAEVRELVQRIRGGIEALTRSKKGSFFPDIEILPVFASDDEQVYK</sequence>
<dbReference type="Proteomes" id="UP000246702">
    <property type="component" value="Unassembled WGS sequence"/>
</dbReference>
<evidence type="ECO:0000313" key="1">
    <source>
        <dbReference type="EMBL" id="PWY96521.1"/>
    </source>
</evidence>
<dbReference type="OrthoDB" id="4161595at2759"/>
<dbReference type="RefSeq" id="XP_025473282.1">
    <property type="nucleotide sequence ID" value="XM_025615323.1"/>
</dbReference>
<keyword evidence="2" id="KW-1185">Reference proteome</keyword>
<dbReference type="STRING" id="1450535.A0A317XEB1"/>